<proteinExistence type="predicted"/>
<keyword evidence="2" id="KW-0812">Transmembrane</keyword>
<feature type="compositionally biased region" description="Low complexity" evidence="1">
    <location>
        <begin position="84"/>
        <end position="95"/>
    </location>
</feature>
<evidence type="ECO:0000313" key="4">
    <source>
        <dbReference type="Proteomes" id="UP000187429"/>
    </source>
</evidence>
<evidence type="ECO:0000313" key="3">
    <source>
        <dbReference type="EMBL" id="OMJ29160.1"/>
    </source>
</evidence>
<keyword evidence="2" id="KW-1133">Transmembrane helix</keyword>
<accession>A0A1R1YQM1</accession>
<sequence>MFKFKKLKIKRFGRSKKKENPKENKSLDFFSDDEGKLGDSNNLIDGRCKSELIIPKLEYLLDSNEKPYYSENEYSEVEEDAHAENNNTNTSTEKTAGVADSENKNSEINEGKSGTERKVAALRPISSYASDSRSVSQTQEKVENVHPKKLKNIPDMNIDNSLNRSTGEIYLSSSNGGRNYNGNFNVKTLDGYREVSPNNINFSVPVIFNESNYNAQEKENIIEGEDKSRLFPTTKINTKDCSTDSSGSEFGYRLSNPEKSKSASRSMKPVTPDYEKMYESTANKNNTIKEKPNDGSERIPNSIRKLANFYGLFISKEKKNNDIKLQNNNDGDGDGDGECYTGEAEEKYRISKRLFLFISFSRLLAFLAGILAFGFALTTLKVTSLYFSI</sequence>
<name>A0A1R1YQM1_9FUNG</name>
<dbReference type="AlphaFoldDB" id="A0A1R1YQM1"/>
<keyword evidence="2" id="KW-0472">Membrane</keyword>
<feature type="region of interest" description="Disordered" evidence="1">
    <location>
        <begin position="68"/>
        <end position="119"/>
    </location>
</feature>
<comment type="caution">
    <text evidence="3">The sequence shown here is derived from an EMBL/GenBank/DDBJ whole genome shotgun (WGS) entry which is preliminary data.</text>
</comment>
<protein>
    <submittedName>
        <fullName evidence="3">Uncharacterized protein</fullName>
    </submittedName>
</protein>
<feature type="region of interest" description="Disordered" evidence="1">
    <location>
        <begin position="239"/>
        <end position="269"/>
    </location>
</feature>
<dbReference type="OrthoDB" id="5647240at2759"/>
<reference evidence="4" key="1">
    <citation type="submission" date="2017-01" db="EMBL/GenBank/DDBJ databases">
        <authorList>
            <person name="Wang Y."/>
            <person name="White M."/>
            <person name="Kvist S."/>
            <person name="Moncalvo J.-M."/>
        </authorList>
    </citation>
    <scope>NUCLEOTIDE SEQUENCE [LARGE SCALE GENOMIC DNA]</scope>
    <source>
        <strain evidence="4">ID-206-W2</strain>
    </source>
</reference>
<evidence type="ECO:0000256" key="2">
    <source>
        <dbReference type="SAM" id="Phobius"/>
    </source>
</evidence>
<gene>
    <name evidence="3" type="ORF">AYI69_g1340</name>
</gene>
<dbReference type="Proteomes" id="UP000187429">
    <property type="component" value="Unassembled WGS sequence"/>
</dbReference>
<feature type="compositionally biased region" description="Basic and acidic residues" evidence="1">
    <location>
        <begin position="101"/>
        <end position="119"/>
    </location>
</feature>
<feature type="region of interest" description="Disordered" evidence="1">
    <location>
        <begin position="13"/>
        <end position="42"/>
    </location>
</feature>
<feature type="transmembrane region" description="Helical" evidence="2">
    <location>
        <begin position="354"/>
        <end position="377"/>
    </location>
</feature>
<dbReference type="EMBL" id="LSSM01000359">
    <property type="protein sequence ID" value="OMJ29160.1"/>
    <property type="molecule type" value="Genomic_DNA"/>
</dbReference>
<evidence type="ECO:0000256" key="1">
    <source>
        <dbReference type="SAM" id="MobiDB-lite"/>
    </source>
</evidence>
<organism evidence="3 4">
    <name type="scientific">Smittium culicis</name>
    <dbReference type="NCBI Taxonomy" id="133412"/>
    <lineage>
        <taxon>Eukaryota</taxon>
        <taxon>Fungi</taxon>
        <taxon>Fungi incertae sedis</taxon>
        <taxon>Zoopagomycota</taxon>
        <taxon>Kickxellomycotina</taxon>
        <taxon>Harpellomycetes</taxon>
        <taxon>Harpellales</taxon>
        <taxon>Legeriomycetaceae</taxon>
        <taxon>Smittium</taxon>
    </lineage>
</organism>
<keyword evidence="4" id="KW-1185">Reference proteome</keyword>